<proteinExistence type="predicted"/>
<name>A0AAQ3WM21_PASNO</name>
<dbReference type="PANTHER" id="PTHR33325:SF11">
    <property type="entry name" value="COLD SHOCK DOMAIN-CONTAINING PROTEIN 4-LIKE"/>
    <property type="match status" value="1"/>
</dbReference>
<keyword evidence="2" id="KW-1185">Reference proteome</keyword>
<dbReference type="EMBL" id="CP144747">
    <property type="protein sequence ID" value="WVZ66171.1"/>
    <property type="molecule type" value="Genomic_DNA"/>
</dbReference>
<dbReference type="PANTHER" id="PTHR33325">
    <property type="entry name" value="ZINC FINGER, CCHC-TYPE-RELATED"/>
    <property type="match status" value="1"/>
</dbReference>
<dbReference type="AlphaFoldDB" id="A0AAQ3WM21"/>
<dbReference type="Proteomes" id="UP001341281">
    <property type="component" value="Chromosome 03"/>
</dbReference>
<organism evidence="1 2">
    <name type="scientific">Paspalum notatum var. saurae</name>
    <dbReference type="NCBI Taxonomy" id="547442"/>
    <lineage>
        <taxon>Eukaryota</taxon>
        <taxon>Viridiplantae</taxon>
        <taxon>Streptophyta</taxon>
        <taxon>Embryophyta</taxon>
        <taxon>Tracheophyta</taxon>
        <taxon>Spermatophyta</taxon>
        <taxon>Magnoliopsida</taxon>
        <taxon>Liliopsida</taxon>
        <taxon>Poales</taxon>
        <taxon>Poaceae</taxon>
        <taxon>PACMAD clade</taxon>
        <taxon>Panicoideae</taxon>
        <taxon>Andropogonodae</taxon>
        <taxon>Paspaleae</taxon>
        <taxon>Paspalinae</taxon>
        <taxon>Paspalum</taxon>
    </lineage>
</organism>
<protein>
    <submittedName>
        <fullName evidence="1">Uncharacterized protein</fullName>
    </submittedName>
</protein>
<evidence type="ECO:0000313" key="2">
    <source>
        <dbReference type="Proteomes" id="UP001341281"/>
    </source>
</evidence>
<accession>A0AAQ3WM21</accession>
<gene>
    <name evidence="1" type="ORF">U9M48_015433</name>
</gene>
<reference evidence="1 2" key="1">
    <citation type="submission" date="2024-02" db="EMBL/GenBank/DDBJ databases">
        <title>High-quality chromosome-scale genome assembly of Pensacola bahiagrass (Paspalum notatum Flugge var. saurae).</title>
        <authorList>
            <person name="Vega J.M."/>
            <person name="Podio M."/>
            <person name="Orjuela J."/>
            <person name="Siena L.A."/>
            <person name="Pessino S.C."/>
            <person name="Combes M.C."/>
            <person name="Mariac C."/>
            <person name="Albertini E."/>
            <person name="Pupilli F."/>
            <person name="Ortiz J.P.A."/>
            <person name="Leblanc O."/>
        </authorList>
    </citation>
    <scope>NUCLEOTIDE SEQUENCE [LARGE SCALE GENOMIC DNA]</scope>
    <source>
        <strain evidence="1">R1</strain>
        <tissue evidence="1">Leaf</tissue>
    </source>
</reference>
<sequence>MIPIPNSCVICENCILALPLSSVFDANEVMGDIRKEDFPKLGPVGSNCSDVQKAKATVYMWRHLSQYFKDELFVERDPFAIWQHLKEHFDLLKSAELIQAKYDWDHLSFSDFDSVTEYDSALQDIVDQFKACDKEMTEKELIEKTLFTFPPSDYILRRMHMKNNYGTYAELISELLLEEKQYQELLKNYYARPTRRKTYMSRVVGPDFPRLRPFGLRRNYFTWASNIENYLAQNNLSDTIVSGSNCSEQQKVQVLWYMRRHLNQDFKNEFMLEQDPLVLWQALKDHFGRMKAVELPQAIADWERLYFGDFDSVAAYDSALRRIVCQLKLCDKEVTDGQMIEKTLSTFLPSQLVRHRMHRAAKYGTYSELIFALLQEEKGNQELMRDNCTRSAQKASFKRKGRRGQSGKV</sequence>
<evidence type="ECO:0000313" key="1">
    <source>
        <dbReference type="EMBL" id="WVZ66171.1"/>
    </source>
</evidence>